<dbReference type="RefSeq" id="XP_013266980.1">
    <property type="nucleotide sequence ID" value="XM_013411526.1"/>
</dbReference>
<dbReference type="Proteomes" id="UP000053617">
    <property type="component" value="Unassembled WGS sequence"/>
</dbReference>
<feature type="region of interest" description="Disordered" evidence="1">
    <location>
        <begin position="286"/>
        <end position="308"/>
    </location>
</feature>
<feature type="region of interest" description="Disordered" evidence="1">
    <location>
        <begin position="1052"/>
        <end position="1079"/>
    </location>
</feature>
<feature type="compositionally biased region" description="Polar residues" evidence="1">
    <location>
        <begin position="103"/>
        <end position="120"/>
    </location>
</feature>
<dbReference type="InterPro" id="IPR036322">
    <property type="entry name" value="WD40_repeat_dom_sf"/>
</dbReference>
<dbReference type="OrthoDB" id="6252103at2759"/>
<feature type="region of interest" description="Disordered" evidence="1">
    <location>
        <begin position="858"/>
        <end position="1005"/>
    </location>
</feature>
<feature type="region of interest" description="Disordered" evidence="1">
    <location>
        <begin position="1094"/>
        <end position="1117"/>
    </location>
</feature>
<accession>A0A0D2GN13</accession>
<dbReference type="Pfam" id="PF00400">
    <property type="entry name" value="WD40"/>
    <property type="match status" value="4"/>
</dbReference>
<feature type="compositionally biased region" description="Basic residues" evidence="1">
    <location>
        <begin position="964"/>
        <end position="977"/>
    </location>
</feature>
<dbReference type="HOGENOM" id="CLU_005113_0_0_1"/>
<feature type="compositionally biased region" description="Polar residues" evidence="1">
    <location>
        <begin position="994"/>
        <end position="1003"/>
    </location>
</feature>
<dbReference type="GeneID" id="25298766"/>
<protein>
    <recommendedName>
        <fullName evidence="4">WD repeat protein</fullName>
    </recommendedName>
</protein>
<dbReference type="AlphaFoldDB" id="A0A0D2GN13"/>
<feature type="compositionally biased region" description="Polar residues" evidence="1">
    <location>
        <begin position="11"/>
        <end position="25"/>
    </location>
</feature>
<evidence type="ECO:0000313" key="2">
    <source>
        <dbReference type="EMBL" id="KIW99767.1"/>
    </source>
</evidence>
<dbReference type="PANTHER" id="PTHR45589">
    <property type="entry name" value="WD REPEAT DOMAIN 62, ISOFORM G"/>
    <property type="match status" value="1"/>
</dbReference>
<feature type="compositionally biased region" description="Polar residues" evidence="1">
    <location>
        <begin position="1096"/>
        <end position="1117"/>
    </location>
</feature>
<feature type="region of interest" description="Disordered" evidence="1">
    <location>
        <begin position="98"/>
        <end position="143"/>
    </location>
</feature>
<dbReference type="EMBL" id="KN847484">
    <property type="protein sequence ID" value="KIW99767.1"/>
    <property type="molecule type" value="Genomic_DNA"/>
</dbReference>
<keyword evidence="3" id="KW-1185">Reference proteome</keyword>
<dbReference type="VEuPathDB" id="FungiDB:Z518_10695"/>
<dbReference type="STRING" id="1442369.A0A0D2GN13"/>
<evidence type="ECO:0000256" key="1">
    <source>
        <dbReference type="SAM" id="MobiDB-lite"/>
    </source>
</evidence>
<feature type="compositionally biased region" description="Basic and acidic residues" evidence="1">
    <location>
        <begin position="931"/>
        <end position="946"/>
    </location>
</feature>
<reference evidence="2 3" key="1">
    <citation type="submission" date="2015-01" db="EMBL/GenBank/DDBJ databases">
        <title>The Genome Sequence of Rhinocladiella mackenzie CBS 650.93.</title>
        <authorList>
            <consortium name="The Broad Institute Genomics Platform"/>
            <person name="Cuomo C."/>
            <person name="de Hoog S."/>
            <person name="Gorbushina A."/>
            <person name="Stielow B."/>
            <person name="Teixiera M."/>
            <person name="Abouelleil A."/>
            <person name="Chapman S.B."/>
            <person name="Priest M."/>
            <person name="Young S.K."/>
            <person name="Wortman J."/>
            <person name="Nusbaum C."/>
            <person name="Birren B."/>
        </authorList>
    </citation>
    <scope>NUCLEOTIDE SEQUENCE [LARGE SCALE GENOMIC DNA]</scope>
    <source>
        <strain evidence="2 3">CBS 650.93</strain>
    </source>
</reference>
<evidence type="ECO:0008006" key="4">
    <source>
        <dbReference type="Google" id="ProtNLM"/>
    </source>
</evidence>
<dbReference type="SMART" id="SM00320">
    <property type="entry name" value="WD40"/>
    <property type="match status" value="7"/>
</dbReference>
<proteinExistence type="predicted"/>
<dbReference type="PANTHER" id="PTHR45589:SF1">
    <property type="entry name" value="WD REPEAT DOMAIN 62, ISOFORM G"/>
    <property type="match status" value="1"/>
</dbReference>
<sequence>MGSHPYGLRSRLNTQTPSLRTTPTASPVLAKPGPGLSRKTRPSDVTLKLERVIGTTTNSPNGLTCCSATDSYAYCAGAVAVLAKVESDNIPSHRYFKARPTAPSLNPPTSHYESSPATTPSKRRSALFTPRKGQDDYNGGSFGREWLEESGGGQTWTARERIKTASCVSLSRDGRWLAVGESGYNPRVLLFSTAEDASCDVPTSIVSDHTHGVRCVAFSSDMKFLATLGNLSDGFLFVWSINAKTGQLALHSANKCTTNICDMTWCGNNLITVGTRHIKIWQIKDPSKQSPTRRSRFRPADIYPSSPGPAPLQGRNCLLGSMVDSTFTCVASIDETLAVIGTETGHLCLVDISQNMLELKVLKKMNFSITSAAFVAETNRLLMGTSQGLHSEDFDSLRKLENQMAPKTPQRKPSRLSSIRRSLGLLHQTGRCVMAIGTLSDHTITLDNDGSLQIQRYGIDEQDQFQPTFAAHNSVVLGVQTLPELAALGHFYTWSKNGEIKFWNSDGVLLNQEHLDLDETDSDGEHCENELSRMRYSANVGCFVAGDRFGLLKLIKCPDWRVVHTIRAHSAEITGMTVHDPESLAATCSRDRMVQLFRIDGDHFELLQTMDDHVGSVNQVLFAQHGEKLFSCSTDRSLIIRDRVFRQQDGVQTPAYLSTKVLTLKGSPLSMTISAENMLIVSTMDRRVTQVDFSTGTLMDSFKVGDSESDDTVFLNSIICSSSEATDGSPRLLIGYCSMDKSIRVYNEKNLTLLGRESGHTEGVSDINFLDQSEDQITGRRCTIVSTGLDGTIMIWSVSKTLALTAQDAVPERTQGLGISAEDSEMAIAKPSPASLPPLRKVLTKLDVAELTRASGLVSPASPRSLSPVRLKRKTSKLALSTTMEDVEETPSKMGEAPVANGPSPSTEKTDARRSPSPPVRMSSRPKKQRSKTELSKDLESRRTGVLDRSPSPPPLPISMPSTPKHRQKPNNSRLRRPPSVPSDLRSHALAQGRRQSMSQASDFGSLGMATEQACRMLRTYKKKLTQSKEAVDLDDLEDEVDGLLKIIRERKDRTHQGQSRTQHQETGAADRRAKANAVTASEVNQLAVLLERSNMADSPTTSTTTAKCQEVLSSKA</sequence>
<dbReference type="InterPro" id="IPR052779">
    <property type="entry name" value="WDR62"/>
</dbReference>
<dbReference type="Gene3D" id="2.130.10.10">
    <property type="entry name" value="YVTN repeat-like/Quinoprotein amine dehydrogenase"/>
    <property type="match status" value="3"/>
</dbReference>
<evidence type="ECO:0000313" key="3">
    <source>
        <dbReference type="Proteomes" id="UP000053617"/>
    </source>
</evidence>
<gene>
    <name evidence="2" type="ORF">Z518_10695</name>
</gene>
<dbReference type="InterPro" id="IPR001680">
    <property type="entry name" value="WD40_rpt"/>
</dbReference>
<feature type="compositionally biased region" description="Polar residues" evidence="1">
    <location>
        <begin position="1057"/>
        <end position="1066"/>
    </location>
</feature>
<dbReference type="SUPFAM" id="SSF50978">
    <property type="entry name" value="WD40 repeat-like"/>
    <property type="match status" value="2"/>
</dbReference>
<feature type="region of interest" description="Disordered" evidence="1">
    <location>
        <begin position="1"/>
        <end position="43"/>
    </location>
</feature>
<organism evidence="2 3">
    <name type="scientific">Rhinocladiella mackenziei CBS 650.93</name>
    <dbReference type="NCBI Taxonomy" id="1442369"/>
    <lineage>
        <taxon>Eukaryota</taxon>
        <taxon>Fungi</taxon>
        <taxon>Dikarya</taxon>
        <taxon>Ascomycota</taxon>
        <taxon>Pezizomycotina</taxon>
        <taxon>Eurotiomycetes</taxon>
        <taxon>Chaetothyriomycetidae</taxon>
        <taxon>Chaetothyriales</taxon>
        <taxon>Herpotrichiellaceae</taxon>
        <taxon>Rhinocladiella</taxon>
    </lineage>
</organism>
<dbReference type="InterPro" id="IPR015943">
    <property type="entry name" value="WD40/YVTN_repeat-like_dom_sf"/>
</dbReference>
<name>A0A0D2GN13_9EURO</name>